<keyword evidence="1" id="KW-0175">Coiled coil</keyword>
<evidence type="ECO:0000313" key="4">
    <source>
        <dbReference type="Proteomes" id="UP000029998"/>
    </source>
</evidence>
<dbReference type="EMBL" id="AVPU01000001">
    <property type="protein sequence ID" value="KGM56188.1"/>
    <property type="molecule type" value="Genomic_DNA"/>
</dbReference>
<dbReference type="InterPro" id="IPR012434">
    <property type="entry name" value="DUF1631"/>
</dbReference>
<organism evidence="3 4">
    <name type="scientific">Lysobacter daejeonensis GH1-9</name>
    <dbReference type="NCBI Taxonomy" id="1385517"/>
    <lineage>
        <taxon>Bacteria</taxon>
        <taxon>Pseudomonadati</taxon>
        <taxon>Pseudomonadota</taxon>
        <taxon>Gammaproteobacteria</taxon>
        <taxon>Lysobacterales</taxon>
        <taxon>Lysobacteraceae</taxon>
        <taxon>Aerolutibacter</taxon>
    </lineage>
</organism>
<dbReference type="eggNOG" id="COG3170">
    <property type="taxonomic scope" value="Bacteria"/>
</dbReference>
<comment type="caution">
    <text evidence="3">The sequence shown here is derived from an EMBL/GenBank/DDBJ whole genome shotgun (WGS) entry which is preliminary data.</text>
</comment>
<keyword evidence="4" id="KW-1185">Reference proteome</keyword>
<feature type="coiled-coil region" evidence="1">
    <location>
        <begin position="434"/>
        <end position="468"/>
    </location>
</feature>
<reference evidence="3 4" key="1">
    <citation type="submission" date="2013-08" db="EMBL/GenBank/DDBJ databases">
        <title>Genome sequencing of Lysobacter.</title>
        <authorList>
            <person name="Zhang S."/>
            <person name="Wang G."/>
        </authorList>
    </citation>
    <scope>NUCLEOTIDE SEQUENCE [LARGE SCALE GENOMIC DNA]</scope>
    <source>
        <strain evidence="3 4">GH1-9</strain>
    </source>
</reference>
<accession>A0A0A0F1J1</accession>
<evidence type="ECO:0000256" key="2">
    <source>
        <dbReference type="SAM" id="MobiDB-lite"/>
    </source>
</evidence>
<protein>
    <recommendedName>
        <fullName evidence="5">Thymidine phosphorylase</fullName>
    </recommendedName>
</protein>
<dbReference type="AlphaFoldDB" id="A0A0A0F1J1"/>
<gene>
    <name evidence="3" type="ORF">N800_08200</name>
</gene>
<name>A0A0A0F1J1_9GAMM</name>
<sequence length="714" mass="77166">MGTDPHQLVFALQHLSTEPLNEVIEAALRRTDDFLFDRAQVGADGVELTALRDLRRVRGQIAQGFAQSAAAGFRAFSGMAAVEGPAEVVLRLVEDEDLQQQLADEQLIDNLSRLHAQGLAALDARMAALATRASLPGGDNPVGPKALAKAMRDGMRGSELTANVAIALLKFFERELGEALHDVYARMNEQLASAGILPSLEAPAPKPKSEARTAPANASERSADASDDAVGMEGGDSAFFNSLVGLLQGWRQRLGGQESPRAMAGGLGGMPMPTSDVMSVLHRMQKQPSAVLAQALDDDRASLADQLRRELLATAQRLGMAGHDTSLGAADEDAVDLVGMLFDVLMDERDFEPEARRKIGRLLVPYVRVAVKDRRMFLYKGHPARRLLNAVAEACEGNHGEGPQERQLLDQVDGVVERVVAEYNEDLAIFETLEQELRSYMDQHRKRMELAEKRAAEAQRGRERLEQAREIAATDIVAQRNGRELPPALGEFLSHYATHHLTQVILRDGQASPRYADALHAVMGLLVSFDHAELGAPPERLPPLERAALSAILESSGCVGHAAEETLAALHHTLARIAEGDASAEQQTLPTPPPIPAPPPPVVEPLLVPVTQGPTLDFDAEVADQIRALEIGSWVQLTSENGRSEPAKVSWVSPISARLLFVNRRGIRVLVASAEELAAMVKAGRMALRGVDNAFEDSMRQVMGRLQAEAPASA</sequence>
<feature type="region of interest" description="Disordered" evidence="2">
    <location>
        <begin position="199"/>
        <end position="230"/>
    </location>
</feature>
<proteinExistence type="predicted"/>
<dbReference type="Pfam" id="PF07793">
    <property type="entry name" value="DUF1631"/>
    <property type="match status" value="1"/>
</dbReference>
<dbReference type="STRING" id="1385517.N800_08200"/>
<evidence type="ECO:0008006" key="5">
    <source>
        <dbReference type="Google" id="ProtNLM"/>
    </source>
</evidence>
<evidence type="ECO:0000256" key="1">
    <source>
        <dbReference type="SAM" id="Coils"/>
    </source>
</evidence>
<dbReference type="Proteomes" id="UP000029998">
    <property type="component" value="Unassembled WGS sequence"/>
</dbReference>
<evidence type="ECO:0000313" key="3">
    <source>
        <dbReference type="EMBL" id="KGM56188.1"/>
    </source>
</evidence>